<comment type="caution">
    <text evidence="2">The sequence shown here is derived from an EMBL/GenBank/DDBJ whole genome shotgun (WGS) entry which is preliminary data.</text>
</comment>
<keyword evidence="1" id="KW-0812">Transmembrane</keyword>
<feature type="transmembrane region" description="Helical" evidence="1">
    <location>
        <begin position="319"/>
        <end position="338"/>
    </location>
</feature>
<dbReference type="OrthoDB" id="6740035at2"/>
<evidence type="ECO:0000313" key="3">
    <source>
        <dbReference type="Proteomes" id="UP000267017"/>
    </source>
</evidence>
<dbReference type="AlphaFoldDB" id="A0A3P3TVT3"/>
<name>A0A3P3TVT3_9BACL</name>
<proteinExistence type="predicted"/>
<feature type="transmembrane region" description="Helical" evidence="1">
    <location>
        <begin position="195"/>
        <end position="221"/>
    </location>
</feature>
<feature type="transmembrane region" description="Helical" evidence="1">
    <location>
        <begin position="116"/>
        <end position="135"/>
    </location>
</feature>
<organism evidence="2 3">
    <name type="scientific">Paenibacillus oralis</name>
    <dbReference type="NCBI Taxonomy" id="2490856"/>
    <lineage>
        <taxon>Bacteria</taxon>
        <taxon>Bacillati</taxon>
        <taxon>Bacillota</taxon>
        <taxon>Bacilli</taxon>
        <taxon>Bacillales</taxon>
        <taxon>Paenibacillaceae</taxon>
        <taxon>Paenibacillus</taxon>
    </lineage>
</organism>
<feature type="transmembrane region" description="Helical" evidence="1">
    <location>
        <begin position="344"/>
        <end position="364"/>
    </location>
</feature>
<feature type="transmembrane region" description="Helical" evidence="1">
    <location>
        <begin position="376"/>
        <end position="396"/>
    </location>
</feature>
<protein>
    <submittedName>
        <fullName evidence="2">Uncharacterized protein</fullName>
    </submittedName>
</protein>
<feature type="transmembrane region" description="Helical" evidence="1">
    <location>
        <begin position="62"/>
        <end position="82"/>
    </location>
</feature>
<dbReference type="EMBL" id="RRCN01000001">
    <property type="protein sequence ID" value="RRJ62202.1"/>
    <property type="molecule type" value="Genomic_DNA"/>
</dbReference>
<dbReference type="RefSeq" id="WP_128630096.1">
    <property type="nucleotide sequence ID" value="NZ_RRCN01000001.1"/>
</dbReference>
<keyword evidence="1" id="KW-1133">Transmembrane helix</keyword>
<feature type="transmembrane region" description="Helical" evidence="1">
    <location>
        <begin position="7"/>
        <end position="28"/>
    </location>
</feature>
<accession>A0A3P3TVT3</accession>
<feature type="transmembrane region" description="Helical" evidence="1">
    <location>
        <begin position="147"/>
        <end position="175"/>
    </location>
</feature>
<sequence>MKKNISLNSLFNLLMVISIIGICVLAGIKRIYLSDFVPINGDFQTYNGLRRLLDGQIPFKDFYFYLGLGPLYLNSFFLLLFGNNFTNSLFVTNFITALMFSIAILVVLMLNRVKNSNALIITFIITALGLGIKDPHNFYVFFERINFLYYVFPGVSLRMQRAFLPFFIALLFLLLDKRIKWLDNEIIRVGLLGLLSGSCLLWSNDYGISVCLAISYIFFLTKFHLNLTFMKQFLIYILGAFLGAVFLVLLFTWGNLYNWIDYNFFGVAKDQFWYYERNATSKFLVLTDLPINFEIVCGILMSLFLSYKVRKGKATKKEILLLLVMLSTLLAGYAYAIGSLKEGQFIPFYLIFYISVFSIILNYIKSIHFINKKLAVFIKIFIPIMVLFFLVPKISISINQLHENRGVYVKELGGNLSQYGESLQLVAKYFVSDGELFSTYSSALDVMSDKFQPSGIDYLIHVLGDQYREKYLKSFHENRPRYVTTIREDYTQWEYWVKRENWFFYREFLKNYKPIAVTEYNILWEKTNKDMLVKATVEDLKVTQVSENTVEIYVKTNPKITNAVADVTINYSSHWNKKRWKGLGVRKIVNVSDGWNIEGQGNYNIPEEHSNYAIPIRIIDGEGVVQITSYPTDLTNIAVEYANINNFYIDKINYDIVKENMLTDVRLKNAYDKDIVTISDFTDANWEKGVNRGNPSIILFENNLNNHLSLKHTKFIDINGLIYSIEKIEFKDSNWIHVYLDKSLMDKVEYFQLM</sequence>
<evidence type="ECO:0000256" key="1">
    <source>
        <dbReference type="SAM" id="Phobius"/>
    </source>
</evidence>
<feature type="transmembrane region" description="Helical" evidence="1">
    <location>
        <begin position="289"/>
        <end position="307"/>
    </location>
</feature>
<gene>
    <name evidence="2" type="ORF">EHV15_03995</name>
</gene>
<feature type="transmembrane region" description="Helical" evidence="1">
    <location>
        <begin position="233"/>
        <end position="253"/>
    </location>
</feature>
<keyword evidence="3" id="KW-1185">Reference proteome</keyword>
<reference evidence="2 3" key="1">
    <citation type="submission" date="2018-11" db="EMBL/GenBank/DDBJ databases">
        <title>Genome sequencing of Paenibacillus sp. KCOM 3021 (= ChDC PVNT-B20).</title>
        <authorList>
            <person name="Kook J.-K."/>
            <person name="Park S.-N."/>
            <person name="Lim Y.K."/>
        </authorList>
    </citation>
    <scope>NUCLEOTIDE SEQUENCE [LARGE SCALE GENOMIC DNA]</scope>
    <source>
        <strain evidence="2 3">KCOM 3021</strain>
    </source>
</reference>
<evidence type="ECO:0000313" key="2">
    <source>
        <dbReference type="EMBL" id="RRJ62202.1"/>
    </source>
</evidence>
<keyword evidence="1" id="KW-0472">Membrane</keyword>
<dbReference type="Proteomes" id="UP000267017">
    <property type="component" value="Unassembled WGS sequence"/>
</dbReference>
<feature type="transmembrane region" description="Helical" evidence="1">
    <location>
        <begin position="89"/>
        <end position="110"/>
    </location>
</feature>